<proteinExistence type="inferred from homology"/>
<sequence>MNEKKIITSPFHDDTIKSLKAGEMVYLSGVVYTGRDAAHKRMCESLKAGMPMPFDFQGAAIYYAGPCPPKPGKPIGSVGPTTSGRMDLYAPALMDKGLKVMIGKGLRDTEVKNSIVKHGGIYFAAIGGAAALMGKCVESAEVIAYEDLGTEAVRRLVVKELPVIVAIDSMGNDMYTEGRKQYATK</sequence>
<evidence type="ECO:0000259" key="3">
    <source>
        <dbReference type="Pfam" id="PF05683"/>
    </source>
</evidence>
<dbReference type="SUPFAM" id="SSF117457">
    <property type="entry name" value="FumA C-terminal domain-like"/>
    <property type="match status" value="1"/>
</dbReference>
<dbReference type="EC" id="4.2.1.2" evidence="4"/>
<evidence type="ECO:0000256" key="1">
    <source>
        <dbReference type="ARBA" id="ARBA00008876"/>
    </source>
</evidence>
<comment type="similarity">
    <text evidence="1">Belongs to the class-I fumarase family.</text>
</comment>
<evidence type="ECO:0000313" key="5">
    <source>
        <dbReference type="Proteomes" id="UP000560658"/>
    </source>
</evidence>
<dbReference type="NCBIfam" id="TIGR00723">
    <property type="entry name" value="ttdB_fumA_fumB"/>
    <property type="match status" value="1"/>
</dbReference>
<dbReference type="Proteomes" id="UP000560658">
    <property type="component" value="Unassembled WGS sequence"/>
</dbReference>
<dbReference type="PANTHER" id="PTHR43351">
    <property type="entry name" value="L(+)-TARTRATE DEHYDRATASE SUBUNIT BETA"/>
    <property type="match status" value="1"/>
</dbReference>
<dbReference type="Gene3D" id="3.20.130.10">
    <property type="entry name" value="Fe-S hydro-lyase, tartrate dehydratase beta-type, catalytic domain"/>
    <property type="match status" value="1"/>
</dbReference>
<protein>
    <submittedName>
        <fullName evidence="4">Fumarate hydratase subunit beta</fullName>
        <ecNumber evidence="4">4.2.1.2</ecNumber>
    </submittedName>
</protein>
<keyword evidence="2 4" id="KW-0456">Lyase</keyword>
<dbReference type="RefSeq" id="WP_183207451.1">
    <property type="nucleotide sequence ID" value="NZ_JACIER010000001.1"/>
</dbReference>
<dbReference type="InterPro" id="IPR004647">
    <property type="entry name" value="Fe-S_hydro-lyase_TtdB-typ_cat"/>
</dbReference>
<dbReference type="EMBL" id="JACIER010000001">
    <property type="protein sequence ID" value="MBB4042302.1"/>
    <property type="molecule type" value="Genomic_DNA"/>
</dbReference>
<feature type="domain" description="Fe-S hydro-lyase tartrate dehydratase beta-type catalytic" evidence="3">
    <location>
        <begin position="12"/>
        <end position="177"/>
    </location>
</feature>
<accession>A0A840D1C9</accession>
<dbReference type="PANTHER" id="PTHR43351:SF2">
    <property type="entry name" value="L(+)-TARTRATE DEHYDRATASE SUBUNIT BETA-RELATED"/>
    <property type="match status" value="1"/>
</dbReference>
<dbReference type="AlphaFoldDB" id="A0A840D1C9"/>
<reference evidence="4" key="1">
    <citation type="submission" date="2020-08" db="EMBL/GenBank/DDBJ databases">
        <title>Genomic Encyclopedia of Type Strains, Phase IV (KMG-IV): sequencing the most valuable type-strain genomes for metagenomic binning, comparative biology and taxonomic classification.</title>
        <authorList>
            <person name="Goeker M."/>
        </authorList>
    </citation>
    <scope>NUCLEOTIDE SEQUENCE [LARGE SCALE GENOMIC DNA]</scope>
    <source>
        <strain evidence="4">DSM 105720</strain>
    </source>
</reference>
<name>A0A840D1C9_9BACE</name>
<comment type="caution">
    <text evidence="4">The sequence shown here is derived from an EMBL/GenBank/DDBJ whole genome shotgun (WGS) entry which is preliminary data.</text>
</comment>
<organism evidence="4 5">
    <name type="scientific">Bacteroides reticulotermitis</name>
    <dbReference type="NCBI Taxonomy" id="1133319"/>
    <lineage>
        <taxon>Bacteria</taxon>
        <taxon>Pseudomonadati</taxon>
        <taxon>Bacteroidota</taxon>
        <taxon>Bacteroidia</taxon>
        <taxon>Bacteroidales</taxon>
        <taxon>Bacteroidaceae</taxon>
        <taxon>Bacteroides</taxon>
    </lineage>
</organism>
<dbReference type="NCBIfam" id="NF005310">
    <property type="entry name" value="PRK06842.1"/>
    <property type="match status" value="1"/>
</dbReference>
<evidence type="ECO:0000313" key="4">
    <source>
        <dbReference type="EMBL" id="MBB4042302.1"/>
    </source>
</evidence>
<evidence type="ECO:0000256" key="2">
    <source>
        <dbReference type="ARBA" id="ARBA00023239"/>
    </source>
</evidence>
<dbReference type="InterPro" id="IPR036660">
    <property type="entry name" value="Fe-S_hydroAse_TtdB_cat_sf"/>
</dbReference>
<dbReference type="GO" id="GO:0004333">
    <property type="term" value="F:fumarate hydratase activity"/>
    <property type="evidence" value="ECO:0007669"/>
    <property type="project" value="UniProtKB-EC"/>
</dbReference>
<keyword evidence="5" id="KW-1185">Reference proteome</keyword>
<dbReference type="Pfam" id="PF05683">
    <property type="entry name" value="Fumerase_C"/>
    <property type="match status" value="1"/>
</dbReference>
<gene>
    <name evidence="4" type="ORF">GGR06_000061</name>
</gene>